<protein>
    <recommendedName>
        <fullName evidence="2">Zn(2)-C6 fungal-type domain-containing protein</fullName>
    </recommendedName>
</protein>
<dbReference type="SUPFAM" id="SSF57701">
    <property type="entry name" value="Zn2/Cys6 DNA-binding domain"/>
    <property type="match status" value="1"/>
</dbReference>
<dbReference type="InterPro" id="IPR036864">
    <property type="entry name" value="Zn2-C6_fun-type_DNA-bd_sf"/>
</dbReference>
<dbReference type="GO" id="GO:0008270">
    <property type="term" value="F:zinc ion binding"/>
    <property type="evidence" value="ECO:0007669"/>
    <property type="project" value="InterPro"/>
</dbReference>
<dbReference type="RefSeq" id="XP_024767092.1">
    <property type="nucleotide sequence ID" value="XM_024912970.1"/>
</dbReference>
<accession>A0A2T3ZRJ8</accession>
<dbReference type="Gene3D" id="4.10.240.10">
    <property type="entry name" value="Zn(2)-C6 fungal-type DNA-binding domain"/>
    <property type="match status" value="1"/>
</dbReference>
<evidence type="ECO:0000259" key="2">
    <source>
        <dbReference type="PROSITE" id="PS50048"/>
    </source>
</evidence>
<reference evidence="3 4" key="1">
    <citation type="submission" date="2016-07" db="EMBL/GenBank/DDBJ databases">
        <title>Multiple horizontal gene transfer events from other fungi enriched the ability of initially mycotrophic Trichoderma (Ascomycota) to feed on dead plant biomass.</title>
        <authorList>
            <consortium name="DOE Joint Genome Institute"/>
            <person name="Aerts A."/>
            <person name="Atanasova L."/>
            <person name="Chenthamara K."/>
            <person name="Zhang J."/>
            <person name="Grujic M."/>
            <person name="Henrissat B."/>
            <person name="Kuo A."/>
            <person name="Salamov A."/>
            <person name="Lipzen A."/>
            <person name="Labutti K."/>
            <person name="Barry K."/>
            <person name="Miao Y."/>
            <person name="Rahimi M.J."/>
            <person name="Shen Q."/>
            <person name="Grigoriev I.V."/>
            <person name="Kubicek C.P."/>
            <person name="Druzhinina I.S."/>
        </authorList>
    </citation>
    <scope>NUCLEOTIDE SEQUENCE [LARGE SCALE GENOMIC DNA]</scope>
    <source>
        <strain evidence="3 4">CBS 226.95</strain>
    </source>
</reference>
<dbReference type="CDD" id="cd00067">
    <property type="entry name" value="GAL4"/>
    <property type="match status" value="1"/>
</dbReference>
<feature type="domain" description="Zn(2)-C6 fungal-type" evidence="2">
    <location>
        <begin position="10"/>
        <end position="38"/>
    </location>
</feature>
<dbReference type="Proteomes" id="UP000241690">
    <property type="component" value="Unassembled WGS sequence"/>
</dbReference>
<dbReference type="InterPro" id="IPR001138">
    <property type="entry name" value="Zn2Cys6_DnaBD"/>
</dbReference>
<dbReference type="PROSITE" id="PS50048">
    <property type="entry name" value="ZN2_CY6_FUNGAL_2"/>
    <property type="match status" value="1"/>
</dbReference>
<sequence length="484" mass="54142">MVNPGHPSTGCKSCRLRRILCDSTRPSCLRCVKSHRICLGYDDLRQNEPQQTDTARRSYPLSGLSTSSCSRSLDIIQSSSTFTTTESDDRGSWELADLICLVEYMIAGNLEDERLNLSSRNVLFLSNITTGRHTSNESTGLFLSVLELTGTNFWLLHQPSPSLAVFSNASPKYYCVTRRLRDAIASCRASPALVASVFLLAVNDMVTNDSPVDRTWQTHVNGLLSLLAHIRPTSGWYCFCNAVQNVRGDNNFQDVVALLNDPFEKISLLLDISMLRLYDLCLDAERLLFIRQGAPRQLDVKKVQLAIKRLQRDLRVVHPMLSNCTKDENVEGFLAFRWNQYRTLNIIMARVLIRSNELIHSSNGYRDSKEFKILLKAVQQEVDEICSNVQSVARYNGGSGTPSPPKSELLTALSIVWPLQCALSAPGINEQQRLWISEKLWNIGERASIPQSMSLARLRDEATSDSDIIAGLLLIAISFSPLPS</sequence>
<dbReference type="EMBL" id="KZ679728">
    <property type="protein sequence ID" value="PTB47415.1"/>
    <property type="molecule type" value="Genomic_DNA"/>
</dbReference>
<evidence type="ECO:0000256" key="1">
    <source>
        <dbReference type="ARBA" id="ARBA00023242"/>
    </source>
</evidence>
<dbReference type="Pfam" id="PF00172">
    <property type="entry name" value="Zn_clus"/>
    <property type="match status" value="1"/>
</dbReference>
<dbReference type="AlphaFoldDB" id="A0A2T3ZRJ8"/>
<evidence type="ECO:0000313" key="3">
    <source>
        <dbReference type="EMBL" id="PTB47415.1"/>
    </source>
</evidence>
<dbReference type="SMART" id="SM00066">
    <property type="entry name" value="GAL4"/>
    <property type="match status" value="1"/>
</dbReference>
<gene>
    <name evidence="3" type="ORF">M431DRAFT_157395</name>
</gene>
<dbReference type="GeneID" id="36621529"/>
<dbReference type="PANTHER" id="PTHR38791">
    <property type="entry name" value="ZN(II)2CYS6 TRANSCRIPTION FACTOR (EUROFUNG)-RELATED-RELATED"/>
    <property type="match status" value="1"/>
</dbReference>
<keyword evidence="1" id="KW-0539">Nucleus</keyword>
<keyword evidence="4" id="KW-1185">Reference proteome</keyword>
<proteinExistence type="predicted"/>
<dbReference type="InterPro" id="IPR053175">
    <property type="entry name" value="DHMBA_Reg_Transcription_Factor"/>
</dbReference>
<dbReference type="GO" id="GO:0000981">
    <property type="term" value="F:DNA-binding transcription factor activity, RNA polymerase II-specific"/>
    <property type="evidence" value="ECO:0007669"/>
    <property type="project" value="InterPro"/>
</dbReference>
<evidence type="ECO:0000313" key="4">
    <source>
        <dbReference type="Proteomes" id="UP000241690"/>
    </source>
</evidence>
<dbReference type="PROSITE" id="PS00463">
    <property type="entry name" value="ZN2_CY6_FUNGAL_1"/>
    <property type="match status" value="1"/>
</dbReference>
<name>A0A2T3ZRJ8_TRIHA</name>
<organism evidence="3 4">
    <name type="scientific">Trichoderma harzianum CBS 226.95</name>
    <dbReference type="NCBI Taxonomy" id="983964"/>
    <lineage>
        <taxon>Eukaryota</taxon>
        <taxon>Fungi</taxon>
        <taxon>Dikarya</taxon>
        <taxon>Ascomycota</taxon>
        <taxon>Pezizomycotina</taxon>
        <taxon>Sordariomycetes</taxon>
        <taxon>Hypocreomycetidae</taxon>
        <taxon>Hypocreales</taxon>
        <taxon>Hypocreaceae</taxon>
        <taxon>Trichoderma</taxon>
    </lineage>
</organism>